<evidence type="ECO:0000313" key="1">
    <source>
        <dbReference type="EMBL" id="MCM2681151.1"/>
    </source>
</evidence>
<dbReference type="SUPFAM" id="SSF56784">
    <property type="entry name" value="HAD-like"/>
    <property type="match status" value="1"/>
</dbReference>
<name>A0AA41W9D7_9GAMM</name>
<dbReference type="PANTHER" id="PTHR43434">
    <property type="entry name" value="PHOSPHOGLYCOLATE PHOSPHATASE"/>
    <property type="match status" value="1"/>
</dbReference>
<dbReference type="EMBL" id="JAMQGP010000009">
    <property type="protein sequence ID" value="MCM2681151.1"/>
    <property type="molecule type" value="Genomic_DNA"/>
</dbReference>
<dbReference type="GO" id="GO:0006281">
    <property type="term" value="P:DNA repair"/>
    <property type="evidence" value="ECO:0007669"/>
    <property type="project" value="TreeGrafter"/>
</dbReference>
<dbReference type="Gene3D" id="3.40.50.1000">
    <property type="entry name" value="HAD superfamily/HAD-like"/>
    <property type="match status" value="1"/>
</dbReference>
<dbReference type="InterPro" id="IPR023214">
    <property type="entry name" value="HAD_sf"/>
</dbReference>
<comment type="caution">
    <text evidence="1">The sequence shown here is derived from an EMBL/GenBank/DDBJ whole genome shotgun (WGS) entry which is preliminary data.</text>
</comment>
<dbReference type="InterPro" id="IPR023198">
    <property type="entry name" value="PGP-like_dom2"/>
</dbReference>
<dbReference type="Gene3D" id="1.10.150.240">
    <property type="entry name" value="Putative phosphatase, domain 2"/>
    <property type="match status" value="1"/>
</dbReference>
<dbReference type="GO" id="GO:0005829">
    <property type="term" value="C:cytosol"/>
    <property type="evidence" value="ECO:0007669"/>
    <property type="project" value="TreeGrafter"/>
</dbReference>
<sequence length="224" mass="24202">MMNQSYELVIFDWDGTLMDSVDRIVQSLQLSAKWNGVQVPNADDCKSVIGMSLDTAVATLFSSDDKASYGDLCDGYRRAYLSDEVVDAPIFQGIEELLKLLQQQNIKLAVATGKGRQGLDRVLKQTGLGHFFCASAAGDEHPSKPNCAMIQHLMAITDVCSERTLMVGDSHLDLEMAINAGVDAVGVGCGVLTLEALNRLKPRYVVETTAQLCKVLTAPEGCNA</sequence>
<dbReference type="SFLD" id="SFLDG01129">
    <property type="entry name" value="C1.5:_HAD__Beta-PGM__Phosphata"/>
    <property type="match status" value="1"/>
</dbReference>
<keyword evidence="1" id="KW-0378">Hydrolase</keyword>
<gene>
    <name evidence="1" type="ORF">NAF29_15985</name>
</gene>
<protein>
    <submittedName>
        <fullName evidence="1">HAD-IA family hydrolase</fullName>
    </submittedName>
</protein>
<keyword evidence="2" id="KW-1185">Reference proteome</keyword>
<dbReference type="Proteomes" id="UP001165393">
    <property type="component" value="Unassembled WGS sequence"/>
</dbReference>
<dbReference type="InterPro" id="IPR050155">
    <property type="entry name" value="HAD-like_hydrolase_sf"/>
</dbReference>
<dbReference type="InterPro" id="IPR041492">
    <property type="entry name" value="HAD_2"/>
</dbReference>
<dbReference type="InterPro" id="IPR006439">
    <property type="entry name" value="HAD-SF_hydro_IA"/>
</dbReference>
<dbReference type="SFLD" id="SFLDS00003">
    <property type="entry name" value="Haloacid_Dehalogenase"/>
    <property type="match status" value="1"/>
</dbReference>
<dbReference type="InterPro" id="IPR036412">
    <property type="entry name" value="HAD-like_sf"/>
</dbReference>
<dbReference type="Pfam" id="PF13419">
    <property type="entry name" value="HAD_2"/>
    <property type="match status" value="1"/>
</dbReference>
<reference evidence="1 2" key="1">
    <citation type="journal article" date="2013" name="Antonie Van Leeuwenhoek">
        <title>Echinimonas agarilytica gen. nov., sp. nov., a new gammaproteobacterium isolated from the sea urchin Strongylocentrotus intermedius.</title>
        <authorList>
            <person name="Nedashkovskaya O.I."/>
            <person name="Stenkova A.M."/>
            <person name="Zhukova N.V."/>
            <person name="Van Trappen S."/>
            <person name="Lee J.S."/>
            <person name="Kim S.B."/>
        </authorList>
    </citation>
    <scope>NUCLEOTIDE SEQUENCE [LARGE SCALE GENOMIC DNA]</scope>
    <source>
        <strain evidence="1 2">KMM 6351</strain>
    </source>
</reference>
<accession>A0AA41W9D7</accession>
<dbReference type="RefSeq" id="WP_251262635.1">
    <property type="nucleotide sequence ID" value="NZ_JAMQGP010000009.1"/>
</dbReference>
<proteinExistence type="predicted"/>
<organism evidence="1 2">
    <name type="scientific">Echinimonas agarilytica</name>
    <dbReference type="NCBI Taxonomy" id="1215918"/>
    <lineage>
        <taxon>Bacteria</taxon>
        <taxon>Pseudomonadati</taxon>
        <taxon>Pseudomonadota</taxon>
        <taxon>Gammaproteobacteria</taxon>
        <taxon>Alteromonadales</taxon>
        <taxon>Echinimonadaceae</taxon>
        <taxon>Echinimonas</taxon>
    </lineage>
</organism>
<dbReference type="PANTHER" id="PTHR43434:SF24">
    <property type="entry name" value="HYDROLASE-RELATED"/>
    <property type="match status" value="1"/>
</dbReference>
<dbReference type="AlphaFoldDB" id="A0AA41W9D7"/>
<dbReference type="NCBIfam" id="TIGR01549">
    <property type="entry name" value="HAD-SF-IA-v1"/>
    <property type="match status" value="1"/>
</dbReference>
<evidence type="ECO:0000313" key="2">
    <source>
        <dbReference type="Proteomes" id="UP001165393"/>
    </source>
</evidence>
<dbReference type="GO" id="GO:0008967">
    <property type="term" value="F:phosphoglycolate phosphatase activity"/>
    <property type="evidence" value="ECO:0007669"/>
    <property type="project" value="TreeGrafter"/>
</dbReference>